<dbReference type="EMBL" id="LGRX02000998">
    <property type="protein sequence ID" value="KAK3287123.1"/>
    <property type="molecule type" value="Genomic_DNA"/>
</dbReference>
<feature type="domain" description="EF-hand" evidence="2">
    <location>
        <begin position="551"/>
        <end position="586"/>
    </location>
</feature>
<protein>
    <recommendedName>
        <fullName evidence="2">EF-hand domain-containing protein</fullName>
    </recommendedName>
</protein>
<dbReference type="Proteomes" id="UP001190700">
    <property type="component" value="Unassembled WGS sequence"/>
</dbReference>
<accession>A0AAE0GZM1</accession>
<reference evidence="3 4" key="1">
    <citation type="journal article" date="2015" name="Genome Biol. Evol.">
        <title>Comparative Genomics of a Bacterivorous Green Alga Reveals Evolutionary Causalities and Consequences of Phago-Mixotrophic Mode of Nutrition.</title>
        <authorList>
            <person name="Burns J.A."/>
            <person name="Paasch A."/>
            <person name="Narechania A."/>
            <person name="Kim E."/>
        </authorList>
    </citation>
    <scope>NUCLEOTIDE SEQUENCE [LARGE SCALE GENOMIC DNA]</scope>
    <source>
        <strain evidence="3 4">PLY_AMNH</strain>
    </source>
</reference>
<dbReference type="AlphaFoldDB" id="A0AAE0GZM1"/>
<sequence length="651" mass="74861">MEEREQAQDLVQWLWSKLHAKHQTAGAAFEAMQDKHQKTAFENTKWMFGLPDQSKHSKSFGNFIEGKRHYQSPGSRREEVKLLHSSVYPFRLLADEQFRMYEAGRHNNIREQISAEEMLLKVNDLRDPQADPEWTLEHTKDFIAKFDTTPFLLSDGWLQLLDFQCFFELGQDPTWACMGTIARVIVEEEGRTVPAVKAKTAKQQSSANEQAARKRRTANYEQFITRKMETLIMRLRLELQTLQQEYDAKNALAEPFTEVLLDPVRMHVHIPPKPSLKLGMCALDTRRTGRLSLSNMRLAMLQFGIPLTSSETFLLGRACMHSTEIGAINWLQLLDVLGVEARPASVDEEDFQYSDRLQKVEMIYVELRKWEIEAKDVLQEYEKGMGETGDVATMLVFEPQMDVKAVRTCMRRYSMAQHGHPLFNSPCVNKLTMYVMPAYEALFRILTTFDHELLGTATEKDLVYAFKCAGVQPPRARRMQVLMETFAAPPAEGLASTQAPMIHYEALMRAISPSRAELWLERQEMQVDSDNEHYDEDLDAILSSISASVFPNYLKLIKCFRAQDVDRTGSIGQQQLIEACKACGMSIDYEITIFDAQWAIHYFHSDFDKELVYELLLALIVVVCDRKLPFANDMSQRPHRLSLTTIPLLTE</sequence>
<dbReference type="SUPFAM" id="SSF47473">
    <property type="entry name" value="EF-hand"/>
    <property type="match status" value="1"/>
</dbReference>
<keyword evidence="4" id="KW-1185">Reference proteome</keyword>
<evidence type="ECO:0000256" key="1">
    <source>
        <dbReference type="SAM" id="Coils"/>
    </source>
</evidence>
<evidence type="ECO:0000313" key="4">
    <source>
        <dbReference type="Proteomes" id="UP001190700"/>
    </source>
</evidence>
<evidence type="ECO:0000313" key="3">
    <source>
        <dbReference type="EMBL" id="KAK3287123.1"/>
    </source>
</evidence>
<dbReference type="GO" id="GO:0005509">
    <property type="term" value="F:calcium ion binding"/>
    <property type="evidence" value="ECO:0007669"/>
    <property type="project" value="InterPro"/>
</dbReference>
<dbReference type="InterPro" id="IPR011992">
    <property type="entry name" value="EF-hand-dom_pair"/>
</dbReference>
<gene>
    <name evidence="3" type="ORF">CYMTET_5352</name>
</gene>
<keyword evidence="1" id="KW-0175">Coiled coil</keyword>
<proteinExistence type="predicted"/>
<dbReference type="InterPro" id="IPR002048">
    <property type="entry name" value="EF_hand_dom"/>
</dbReference>
<evidence type="ECO:0000259" key="2">
    <source>
        <dbReference type="PROSITE" id="PS50222"/>
    </source>
</evidence>
<organism evidence="3 4">
    <name type="scientific">Cymbomonas tetramitiformis</name>
    <dbReference type="NCBI Taxonomy" id="36881"/>
    <lineage>
        <taxon>Eukaryota</taxon>
        <taxon>Viridiplantae</taxon>
        <taxon>Chlorophyta</taxon>
        <taxon>Pyramimonadophyceae</taxon>
        <taxon>Pyramimonadales</taxon>
        <taxon>Pyramimonadaceae</taxon>
        <taxon>Cymbomonas</taxon>
    </lineage>
</organism>
<name>A0AAE0GZM1_9CHLO</name>
<feature type="coiled-coil region" evidence="1">
    <location>
        <begin position="225"/>
        <end position="252"/>
    </location>
</feature>
<dbReference type="PROSITE" id="PS50222">
    <property type="entry name" value="EF_HAND_2"/>
    <property type="match status" value="1"/>
</dbReference>
<comment type="caution">
    <text evidence="3">The sequence shown here is derived from an EMBL/GenBank/DDBJ whole genome shotgun (WGS) entry which is preliminary data.</text>
</comment>